<gene>
    <name evidence="2" type="ORF">S1361_36550</name>
</gene>
<name>A0ABX7U505_STRCY</name>
<organism evidence="2 3">
    <name type="scientific">Streptomyces cyanogenus</name>
    <dbReference type="NCBI Taxonomy" id="80860"/>
    <lineage>
        <taxon>Bacteria</taxon>
        <taxon>Bacillati</taxon>
        <taxon>Actinomycetota</taxon>
        <taxon>Actinomycetes</taxon>
        <taxon>Kitasatosporales</taxon>
        <taxon>Streptomycetaceae</taxon>
        <taxon>Streptomyces</taxon>
    </lineage>
</organism>
<reference evidence="2 3" key="1">
    <citation type="submission" date="2021-03" db="EMBL/GenBank/DDBJ databases">
        <title>Complete genome sequence of Streptomyces cyanogenus S136, producer of anticancer angucycline landomycin A.</title>
        <authorList>
            <person name="Hrab P."/>
            <person name="Ruckert C."/>
            <person name="Busche T."/>
            <person name="Ostash I."/>
            <person name="Kalinowski J."/>
            <person name="Fedorenko V."/>
            <person name="Yushchuk O."/>
            <person name="Ostash B."/>
        </authorList>
    </citation>
    <scope>NUCLEOTIDE SEQUENCE [LARGE SCALE GENOMIC DNA]</scope>
    <source>
        <strain evidence="2 3">S136</strain>
    </source>
</reference>
<evidence type="ECO:0000313" key="2">
    <source>
        <dbReference type="EMBL" id="QTE02902.1"/>
    </source>
</evidence>
<keyword evidence="3" id="KW-1185">Reference proteome</keyword>
<proteinExistence type="predicted"/>
<sequence>MELHPEHPHLHPCDVLAAGSSYPPITLKVDVSCTAPRQVINTATVTGGGDTATHTATDPTKIKNHGHDECCEHHDHS</sequence>
<accession>A0ABX7U505</accession>
<feature type="compositionally biased region" description="Basic and acidic residues" evidence="1">
    <location>
        <begin position="65"/>
        <end position="77"/>
    </location>
</feature>
<protein>
    <submittedName>
        <fullName evidence="2">Uncharacterized protein</fullName>
    </submittedName>
</protein>
<evidence type="ECO:0000313" key="3">
    <source>
        <dbReference type="Proteomes" id="UP000663908"/>
    </source>
</evidence>
<dbReference type="Proteomes" id="UP000663908">
    <property type="component" value="Chromosome"/>
</dbReference>
<feature type="region of interest" description="Disordered" evidence="1">
    <location>
        <begin position="45"/>
        <end position="77"/>
    </location>
</feature>
<evidence type="ECO:0000256" key="1">
    <source>
        <dbReference type="SAM" id="MobiDB-lite"/>
    </source>
</evidence>
<dbReference type="EMBL" id="CP071839">
    <property type="protein sequence ID" value="QTE02902.1"/>
    <property type="molecule type" value="Genomic_DNA"/>
</dbReference>